<dbReference type="Gene3D" id="1.10.10.10">
    <property type="entry name" value="Winged helix-like DNA-binding domain superfamily/Winged helix DNA-binding domain"/>
    <property type="match status" value="1"/>
</dbReference>
<feature type="binding site" evidence="1">
    <location>
        <position position="141"/>
    </location>
    <ligand>
        <name>Ni(2+)</name>
        <dbReference type="ChEBI" id="CHEBI:49786"/>
    </ligand>
</feature>
<feature type="binding site" evidence="1">
    <location>
        <position position="82"/>
    </location>
    <ligand>
        <name>Ni(2+)</name>
        <dbReference type="ChEBI" id="CHEBI:49786"/>
    </ligand>
</feature>
<protein>
    <submittedName>
        <fullName evidence="4">Transcriptional regulator</fullName>
    </submittedName>
</protein>
<feature type="binding site" evidence="1">
    <location>
        <position position="74"/>
    </location>
    <ligand>
        <name>Ni(2+)</name>
        <dbReference type="ChEBI" id="CHEBI:49786"/>
    </ligand>
</feature>
<dbReference type="AlphaFoldDB" id="A0A2K1P412"/>
<dbReference type="InterPro" id="IPR004173">
    <property type="entry name" value="3H_domain"/>
</dbReference>
<dbReference type="GO" id="GO:0046872">
    <property type="term" value="F:metal ion binding"/>
    <property type="evidence" value="ECO:0007669"/>
    <property type="project" value="UniProtKB-KW"/>
</dbReference>
<evidence type="ECO:0000259" key="2">
    <source>
        <dbReference type="Pfam" id="PF02829"/>
    </source>
</evidence>
<dbReference type="PANTHER" id="PTHR40068:SF1">
    <property type="entry name" value="TRANSCRIPTION REPRESSOR NIAR-RELATED"/>
    <property type="match status" value="1"/>
</dbReference>
<dbReference type="InterPro" id="IPR035922">
    <property type="entry name" value="3H_dom_sf"/>
</dbReference>
<dbReference type="InterPro" id="IPR036390">
    <property type="entry name" value="WH_DNA-bd_sf"/>
</dbReference>
<evidence type="ECO:0000259" key="3">
    <source>
        <dbReference type="Pfam" id="PF08279"/>
    </source>
</evidence>
<gene>
    <name evidence="4" type="ORF">X929_01755</name>
</gene>
<proteinExistence type="predicted"/>
<evidence type="ECO:0000256" key="1">
    <source>
        <dbReference type="PIRSR" id="PIRSR037847-1"/>
    </source>
</evidence>
<feature type="domain" description="Helix-turn-helix type 11" evidence="3">
    <location>
        <begin position="6"/>
        <end position="58"/>
    </location>
</feature>
<dbReference type="Pfam" id="PF02829">
    <property type="entry name" value="3H"/>
    <property type="match status" value="1"/>
</dbReference>
<dbReference type="Gene3D" id="3.30.1340.20">
    <property type="entry name" value="3H domain"/>
    <property type="match status" value="1"/>
</dbReference>
<dbReference type="Pfam" id="PF08279">
    <property type="entry name" value="HTH_11"/>
    <property type="match status" value="1"/>
</dbReference>
<dbReference type="EMBL" id="AZRL01000004">
    <property type="protein sequence ID" value="PNR97520.1"/>
    <property type="molecule type" value="Genomic_DNA"/>
</dbReference>
<dbReference type="InterPro" id="IPR013196">
    <property type="entry name" value="HTH_11"/>
</dbReference>
<dbReference type="InterPro" id="IPR026043">
    <property type="entry name" value="NadR"/>
</dbReference>
<name>A0A2K1P412_9BACT</name>
<keyword evidence="1" id="KW-0533">Nickel</keyword>
<reference evidence="4 5" key="1">
    <citation type="submission" date="2013-12" db="EMBL/GenBank/DDBJ databases">
        <title>Comparative genomics of Petrotoga isolates.</title>
        <authorList>
            <person name="Nesbo C.L."/>
            <person name="Charchuk R."/>
            <person name="Chow K."/>
        </authorList>
    </citation>
    <scope>NUCLEOTIDE SEQUENCE [LARGE SCALE GENOMIC DNA]</scope>
    <source>
        <strain evidence="4 5">DSM 13574</strain>
    </source>
</reference>
<keyword evidence="1" id="KW-0479">Metal-binding</keyword>
<feature type="binding site" evidence="1">
    <location>
        <position position="139"/>
    </location>
    <ligand>
        <name>Ni(2+)</name>
        <dbReference type="ChEBI" id="CHEBI:49786"/>
    </ligand>
</feature>
<dbReference type="SUPFAM" id="SSF75500">
    <property type="entry name" value="Putative transcriptional regulator TM1602, C-terminal domain"/>
    <property type="match status" value="1"/>
</dbReference>
<sequence>MKKQERLKKILNILSSSKYSIPGQQLAERFGVTRQVIVKDIAILKAQGYDIQSSPKGYSMNKNNRLIKLIAVKHTTEQIEDELKTIVNCGGRIIDVSVEHPVYGELTGKIDVDTIEEVENFIAKLKTSKPLSIINNGIHLHRIEVENEEQFNCIKRELKRRKILLD</sequence>
<comment type="caution">
    <text evidence="4">The sequence shown here is derived from an EMBL/GenBank/DDBJ whole genome shotgun (WGS) entry which is preliminary data.</text>
</comment>
<dbReference type="PANTHER" id="PTHR40068">
    <property type="entry name" value="TRANSCRIPTION REPRESSOR NIAR-RELATED"/>
    <property type="match status" value="1"/>
</dbReference>
<evidence type="ECO:0000313" key="5">
    <source>
        <dbReference type="Proteomes" id="UP000236434"/>
    </source>
</evidence>
<dbReference type="PIRSF" id="PIRSF037847">
    <property type="entry name" value="NiaR"/>
    <property type="match status" value="1"/>
</dbReference>
<accession>A0A2K1P412</accession>
<dbReference type="Proteomes" id="UP000236434">
    <property type="component" value="Unassembled WGS sequence"/>
</dbReference>
<dbReference type="OrthoDB" id="9792661at2"/>
<organism evidence="4 5">
    <name type="scientific">Petrotoga olearia DSM 13574</name>
    <dbReference type="NCBI Taxonomy" id="1122955"/>
    <lineage>
        <taxon>Bacteria</taxon>
        <taxon>Thermotogati</taxon>
        <taxon>Thermotogota</taxon>
        <taxon>Thermotogae</taxon>
        <taxon>Petrotogales</taxon>
        <taxon>Petrotogaceae</taxon>
        <taxon>Petrotoga</taxon>
    </lineage>
</organism>
<evidence type="ECO:0000313" key="4">
    <source>
        <dbReference type="EMBL" id="PNR97520.1"/>
    </source>
</evidence>
<feature type="domain" description="3H" evidence="2">
    <location>
        <begin position="70"/>
        <end position="164"/>
    </location>
</feature>
<dbReference type="InterPro" id="IPR036388">
    <property type="entry name" value="WH-like_DNA-bd_sf"/>
</dbReference>
<dbReference type="SUPFAM" id="SSF46785">
    <property type="entry name" value="Winged helix' DNA-binding domain"/>
    <property type="match status" value="1"/>
</dbReference>
<dbReference type="RefSeq" id="WP_103066335.1">
    <property type="nucleotide sequence ID" value="NZ_AZRL01000004.1"/>
</dbReference>